<dbReference type="InterPro" id="IPR048050">
    <property type="entry name" value="ANTH_N_plant"/>
</dbReference>
<dbReference type="Proteomes" id="UP000295252">
    <property type="component" value="Chromosome IX"/>
</dbReference>
<dbReference type="CDD" id="cd16987">
    <property type="entry name" value="ANTH_N_AP180_plant"/>
    <property type="match status" value="1"/>
</dbReference>
<dbReference type="InterPro" id="IPR013809">
    <property type="entry name" value="ENTH"/>
</dbReference>
<dbReference type="PROSITE" id="PS50942">
    <property type="entry name" value="ENTH"/>
    <property type="match status" value="1"/>
</dbReference>
<dbReference type="Gene3D" id="1.25.40.90">
    <property type="match status" value="1"/>
</dbReference>
<dbReference type="GO" id="GO:0048268">
    <property type="term" value="P:clathrin coat assembly"/>
    <property type="evidence" value="ECO:0007669"/>
    <property type="project" value="InterPro"/>
</dbReference>
<dbReference type="FunCoup" id="A0A068TZ39">
    <property type="interactions" value="21"/>
</dbReference>
<dbReference type="GO" id="GO:0005794">
    <property type="term" value="C:Golgi apparatus"/>
    <property type="evidence" value="ECO:0007669"/>
    <property type="project" value="UniProtKB-SubCell"/>
</dbReference>
<protein>
    <recommendedName>
        <fullName evidence="9">ENTH domain-containing protein</fullName>
    </recommendedName>
</protein>
<dbReference type="OMA" id="PSTELLW"/>
<evidence type="ECO:0000256" key="6">
    <source>
        <dbReference type="ARBA" id="ARBA00023136"/>
    </source>
</evidence>
<keyword evidence="8" id="KW-0968">Cytoplasmic vesicle</keyword>
<dbReference type="InterPro" id="IPR008942">
    <property type="entry name" value="ENTH_VHS"/>
</dbReference>
<gene>
    <name evidence="10" type="ORF">GSCOC_T00036616001</name>
</gene>
<evidence type="ECO:0000256" key="5">
    <source>
        <dbReference type="ARBA" id="ARBA00023034"/>
    </source>
</evidence>
<evidence type="ECO:0000256" key="4">
    <source>
        <dbReference type="ARBA" id="ARBA00022583"/>
    </source>
</evidence>
<evidence type="ECO:0000259" key="9">
    <source>
        <dbReference type="PROSITE" id="PS50942"/>
    </source>
</evidence>
<dbReference type="AlphaFoldDB" id="A0A068TZ39"/>
<dbReference type="GO" id="GO:0072583">
    <property type="term" value="P:clathrin-dependent endocytosis"/>
    <property type="evidence" value="ECO:0007669"/>
    <property type="project" value="InterPro"/>
</dbReference>
<keyword evidence="5" id="KW-0333">Golgi apparatus</keyword>
<dbReference type="STRING" id="49390.A0A068TZ39"/>
<feature type="domain" description="ENTH" evidence="9">
    <location>
        <begin position="26"/>
        <end position="164"/>
    </location>
</feature>
<comment type="subcellular location">
    <subcellularLocation>
        <location evidence="1">Cytoplasmic vesicle</location>
        <location evidence="1">Clathrin-coated vesicle</location>
    </subcellularLocation>
    <subcellularLocation>
        <location evidence="2">Golgi apparatus</location>
    </subcellularLocation>
    <subcellularLocation>
        <location evidence="3">Membrane</location>
        <location evidence="3">Clathrin-coated pit</location>
    </subcellularLocation>
</comment>
<dbReference type="InterPro" id="IPR011417">
    <property type="entry name" value="ANTH_dom"/>
</dbReference>
<evidence type="ECO:0000256" key="3">
    <source>
        <dbReference type="ARBA" id="ARBA00004600"/>
    </source>
</evidence>
<keyword evidence="7" id="KW-0168">Coated pit</keyword>
<proteinExistence type="predicted"/>
<dbReference type="SUPFAM" id="SSF48464">
    <property type="entry name" value="ENTH/VHS domain"/>
    <property type="match status" value="1"/>
</dbReference>
<dbReference type="GO" id="GO:0032050">
    <property type="term" value="F:clathrin heavy chain binding"/>
    <property type="evidence" value="ECO:0007669"/>
    <property type="project" value="TreeGrafter"/>
</dbReference>
<dbReference type="InParanoid" id="A0A068TZ39"/>
<dbReference type="PANTHER" id="PTHR22951:SF76">
    <property type="entry name" value="OS09G0468150 PROTEIN"/>
    <property type="match status" value="1"/>
</dbReference>
<keyword evidence="11" id="KW-1185">Reference proteome</keyword>
<dbReference type="GO" id="GO:0030136">
    <property type="term" value="C:clathrin-coated vesicle"/>
    <property type="evidence" value="ECO:0007669"/>
    <property type="project" value="UniProtKB-SubCell"/>
</dbReference>
<dbReference type="Pfam" id="PF07651">
    <property type="entry name" value="ANTH"/>
    <property type="match status" value="1"/>
</dbReference>
<dbReference type="InterPro" id="IPR045192">
    <property type="entry name" value="AP180-like"/>
</dbReference>
<dbReference type="GO" id="GO:0006900">
    <property type="term" value="P:vesicle budding from membrane"/>
    <property type="evidence" value="ECO:0007669"/>
    <property type="project" value="TreeGrafter"/>
</dbReference>
<organism evidence="10 11">
    <name type="scientific">Coffea canephora</name>
    <name type="common">Robusta coffee</name>
    <dbReference type="NCBI Taxonomy" id="49390"/>
    <lineage>
        <taxon>Eukaryota</taxon>
        <taxon>Viridiplantae</taxon>
        <taxon>Streptophyta</taxon>
        <taxon>Embryophyta</taxon>
        <taxon>Tracheophyta</taxon>
        <taxon>Spermatophyta</taxon>
        <taxon>Magnoliopsida</taxon>
        <taxon>eudicotyledons</taxon>
        <taxon>Gunneridae</taxon>
        <taxon>Pentapetalae</taxon>
        <taxon>asterids</taxon>
        <taxon>lamiids</taxon>
        <taxon>Gentianales</taxon>
        <taxon>Rubiaceae</taxon>
        <taxon>Ixoroideae</taxon>
        <taxon>Gardenieae complex</taxon>
        <taxon>Bertiereae - Coffeeae clade</taxon>
        <taxon>Coffeeae</taxon>
        <taxon>Coffea</taxon>
    </lineage>
</organism>
<name>A0A068TZ39_COFCA</name>
<dbReference type="EMBL" id="HG739091">
    <property type="protein sequence ID" value="CDP01531.1"/>
    <property type="molecule type" value="Genomic_DNA"/>
</dbReference>
<dbReference type="PhylomeDB" id="A0A068TZ39"/>
<dbReference type="SMART" id="SM00273">
    <property type="entry name" value="ENTH"/>
    <property type="match status" value="1"/>
</dbReference>
<dbReference type="Gramene" id="CDP01531">
    <property type="protein sequence ID" value="CDP01531"/>
    <property type="gene ID" value="GSCOC_T00036616001"/>
</dbReference>
<evidence type="ECO:0000313" key="11">
    <source>
        <dbReference type="Proteomes" id="UP000295252"/>
    </source>
</evidence>
<dbReference type="GO" id="GO:0005905">
    <property type="term" value="C:clathrin-coated pit"/>
    <property type="evidence" value="ECO:0007669"/>
    <property type="project" value="UniProtKB-SubCell"/>
</dbReference>
<evidence type="ECO:0000313" key="10">
    <source>
        <dbReference type="EMBL" id="CDP01531.1"/>
    </source>
</evidence>
<evidence type="ECO:0000256" key="7">
    <source>
        <dbReference type="ARBA" id="ARBA00023176"/>
    </source>
</evidence>
<dbReference type="PANTHER" id="PTHR22951">
    <property type="entry name" value="CLATHRIN ASSEMBLY PROTEIN"/>
    <property type="match status" value="1"/>
</dbReference>
<keyword evidence="4" id="KW-0254">Endocytosis</keyword>
<dbReference type="GO" id="GO:0005546">
    <property type="term" value="F:phosphatidylinositol-4,5-bisphosphate binding"/>
    <property type="evidence" value="ECO:0007669"/>
    <property type="project" value="TreeGrafter"/>
</dbReference>
<dbReference type="GO" id="GO:0000149">
    <property type="term" value="F:SNARE binding"/>
    <property type="evidence" value="ECO:0007669"/>
    <property type="project" value="TreeGrafter"/>
</dbReference>
<evidence type="ECO:0000256" key="2">
    <source>
        <dbReference type="ARBA" id="ARBA00004555"/>
    </source>
</evidence>
<evidence type="ECO:0000256" key="1">
    <source>
        <dbReference type="ARBA" id="ARBA00004132"/>
    </source>
</evidence>
<sequence>MGRITTLRDLIGVIKDKASASKAAFVSTPETISLRLAVLRVTTHMPSTPPNDNHISALLALGDSSRSTASALISSLMDRLHRTSNSTVALKCLLTLHHIIKRGPFILQDQLSIFPAAGGYNYLKLSSFRDGATAFTWVLSAWVRWYARYIESLLSTSRVLGYFLGSTSCSMERDKQEERISSFLSQDLVRDIDSLVGMIEEICKGPDPSFVEGNELLYEVISLLSNDYLSAVNEILSRLSELNLRLSGLSFAESVEFVCALKRLEDCKEKLSLLFPVKKPSTENLWVLVSELKEKTDKLKVYKEEKKLLTWGKCDKGSESARFVMKRDDWVQFSSGRLGGNKLPLLVVESGEATIF</sequence>
<dbReference type="FunFam" id="1.25.40.90:FF:000035">
    <property type="entry name" value="Putative clathrin assembly protein At4g40080"/>
    <property type="match status" value="1"/>
</dbReference>
<keyword evidence="6" id="KW-0472">Membrane</keyword>
<dbReference type="GO" id="GO:0005545">
    <property type="term" value="F:1-phosphatidylinositol binding"/>
    <property type="evidence" value="ECO:0007669"/>
    <property type="project" value="TreeGrafter"/>
</dbReference>
<dbReference type="OrthoDB" id="44015at2759"/>
<evidence type="ECO:0000256" key="8">
    <source>
        <dbReference type="ARBA" id="ARBA00023329"/>
    </source>
</evidence>
<accession>A0A068TZ39</accession>
<reference evidence="11" key="1">
    <citation type="journal article" date="2014" name="Science">
        <title>The coffee genome provides insight into the convergent evolution of caffeine biosynthesis.</title>
        <authorList>
            <person name="Denoeud F."/>
            <person name="Carretero-Paulet L."/>
            <person name="Dereeper A."/>
            <person name="Droc G."/>
            <person name="Guyot R."/>
            <person name="Pietrella M."/>
            <person name="Zheng C."/>
            <person name="Alberti A."/>
            <person name="Anthony F."/>
            <person name="Aprea G."/>
            <person name="Aury J.M."/>
            <person name="Bento P."/>
            <person name="Bernard M."/>
            <person name="Bocs S."/>
            <person name="Campa C."/>
            <person name="Cenci A."/>
            <person name="Combes M.C."/>
            <person name="Crouzillat D."/>
            <person name="Da Silva C."/>
            <person name="Daddiego L."/>
            <person name="De Bellis F."/>
            <person name="Dussert S."/>
            <person name="Garsmeur O."/>
            <person name="Gayraud T."/>
            <person name="Guignon V."/>
            <person name="Jahn K."/>
            <person name="Jamilloux V."/>
            <person name="Joet T."/>
            <person name="Labadie K."/>
            <person name="Lan T."/>
            <person name="Leclercq J."/>
            <person name="Lepelley M."/>
            <person name="Leroy T."/>
            <person name="Li L.T."/>
            <person name="Librado P."/>
            <person name="Lopez L."/>
            <person name="Munoz A."/>
            <person name="Noel B."/>
            <person name="Pallavicini A."/>
            <person name="Perrotta G."/>
            <person name="Poncet V."/>
            <person name="Pot D."/>
            <person name="Priyono X."/>
            <person name="Rigoreau M."/>
            <person name="Rouard M."/>
            <person name="Rozas J."/>
            <person name="Tranchant-Dubreuil C."/>
            <person name="VanBuren R."/>
            <person name="Zhang Q."/>
            <person name="Andrade A.C."/>
            <person name="Argout X."/>
            <person name="Bertrand B."/>
            <person name="de Kochko A."/>
            <person name="Graziosi G."/>
            <person name="Henry R.J."/>
            <person name="Jayarama X."/>
            <person name="Ming R."/>
            <person name="Nagai C."/>
            <person name="Rounsley S."/>
            <person name="Sankoff D."/>
            <person name="Giuliano G."/>
            <person name="Albert V.A."/>
            <person name="Wincker P."/>
            <person name="Lashermes P."/>
        </authorList>
    </citation>
    <scope>NUCLEOTIDE SEQUENCE [LARGE SCALE GENOMIC DNA]</scope>
    <source>
        <strain evidence="11">cv. DH200-94</strain>
    </source>
</reference>